<dbReference type="InterPro" id="IPR025762">
    <property type="entry name" value="DFDF"/>
</dbReference>
<dbReference type="AlphaFoldDB" id="A0AAD7PFS9"/>
<evidence type="ECO:0000313" key="6">
    <source>
        <dbReference type="Proteomes" id="UP001163823"/>
    </source>
</evidence>
<feature type="domain" description="FFD box profile" evidence="3">
    <location>
        <begin position="469"/>
        <end position="484"/>
    </location>
</feature>
<dbReference type="PANTHER" id="PTHR13586:SF23">
    <property type="entry name" value="DECAPPING 5-LIKE PROTEIN-RELATED"/>
    <property type="match status" value="1"/>
</dbReference>
<dbReference type="SUPFAM" id="SSF50182">
    <property type="entry name" value="Sm-like ribonucleoproteins"/>
    <property type="match status" value="1"/>
</dbReference>
<dbReference type="PROSITE" id="PS52002">
    <property type="entry name" value="SM"/>
    <property type="match status" value="1"/>
</dbReference>
<dbReference type="PROSITE" id="PS51513">
    <property type="entry name" value="FFD"/>
    <property type="match status" value="1"/>
</dbReference>
<comment type="caution">
    <text evidence="5">The sequence shown here is derived from an EMBL/GenBank/DDBJ whole genome shotgun (WGS) entry which is preliminary data.</text>
</comment>
<dbReference type="Gene3D" id="2.30.30.100">
    <property type="match status" value="1"/>
</dbReference>
<dbReference type="SMART" id="SM01271">
    <property type="entry name" value="LSM14"/>
    <property type="match status" value="1"/>
</dbReference>
<dbReference type="Pfam" id="PF09532">
    <property type="entry name" value="FDF"/>
    <property type="match status" value="1"/>
</dbReference>
<dbReference type="SMART" id="SM01199">
    <property type="entry name" value="FDF"/>
    <property type="match status" value="1"/>
</dbReference>
<feature type="domain" description="Sm" evidence="4">
    <location>
        <begin position="12"/>
        <end position="95"/>
    </location>
</feature>
<evidence type="ECO:0000256" key="1">
    <source>
        <dbReference type="PROSITE-ProRule" id="PRU00846"/>
    </source>
</evidence>
<dbReference type="InterPro" id="IPR047575">
    <property type="entry name" value="Sm"/>
</dbReference>
<dbReference type="CDD" id="cd01736">
    <property type="entry name" value="LSm14_N"/>
    <property type="match status" value="1"/>
</dbReference>
<dbReference type="GO" id="GO:0034063">
    <property type="term" value="P:stress granule assembly"/>
    <property type="evidence" value="ECO:0007669"/>
    <property type="project" value="TreeGrafter"/>
</dbReference>
<dbReference type="GO" id="GO:0003729">
    <property type="term" value="F:mRNA binding"/>
    <property type="evidence" value="ECO:0007669"/>
    <property type="project" value="TreeGrafter"/>
</dbReference>
<keyword evidence="6" id="KW-1185">Reference proteome</keyword>
<sequence length="550" mass="59568">MATESGVQAPSTSASAGESYIGSFISLISKYEIRYEGVLYFLDINDSTIGLKKVRSYGTEGRKRDGPQVPPSDNVYEYILFRASDIKDLQVKSSPAANAEEHIYNDPAIIQSQHSGMPLNSSPTAAIGGKVLTEPIQRQDTPAMIGKVRPSGFPSYQSVSQSGPSATTQVTAYPYFSMPTHWQGYNGTSTNSSLSLQPHIPFQVSSSVSSPWIMQNQMQASETRAPTNVNMENSLECGTPVSSSVASTLVNTNKSPSLSPLQFSDPLDIASFLSSKASVPYSASMTVDRLNLSSLSSSFQDINSSKAQIVGNINPDPRPILPGPSVHYSASSIVDNASGPLLTPPPYLLTPDQIARPRLNSSSPIENLFLNQKDMGSLTSTSSYSLLASNQASQAPLLPLPISVQQSQYSTTQFTEEFDFIAMNEKFKKDEVWGSLGKKMQKVKGAEDNATGQNFGEGEGQGPVLNPKPAYNKDEFFDTISCNSLARGGGQNRLFHRMRQDSETFGNFQQRPPIRYGAYGTGLGENYRGSYNWGRGYGYGGRGHIGHPPF</sequence>
<dbReference type="InterPro" id="IPR019050">
    <property type="entry name" value="FDF_dom"/>
</dbReference>
<dbReference type="GO" id="GO:0033962">
    <property type="term" value="P:P-body assembly"/>
    <property type="evidence" value="ECO:0007669"/>
    <property type="project" value="TreeGrafter"/>
</dbReference>
<dbReference type="PROSITE" id="PS51512">
    <property type="entry name" value="DFDF"/>
    <property type="match status" value="1"/>
</dbReference>
<dbReference type="KEGG" id="qsa:O6P43_025019"/>
<accession>A0AAD7PFS9</accession>
<dbReference type="PANTHER" id="PTHR13586">
    <property type="entry name" value="SCD6 PROTEIN-RELATED"/>
    <property type="match status" value="1"/>
</dbReference>
<proteinExistence type="predicted"/>
<dbReference type="GO" id="GO:0000932">
    <property type="term" value="C:P-body"/>
    <property type="evidence" value="ECO:0007669"/>
    <property type="project" value="TreeGrafter"/>
</dbReference>
<feature type="short sequence motif" description="FFD box" evidence="1">
    <location>
        <begin position="469"/>
        <end position="484"/>
    </location>
</feature>
<dbReference type="InterPro" id="IPR025609">
    <property type="entry name" value="Lsm14-like_N"/>
</dbReference>
<dbReference type="Proteomes" id="UP001163823">
    <property type="component" value="Chromosome 10"/>
</dbReference>
<name>A0AAD7PFS9_QUISA</name>
<organism evidence="5 6">
    <name type="scientific">Quillaja saponaria</name>
    <name type="common">Soap bark tree</name>
    <dbReference type="NCBI Taxonomy" id="32244"/>
    <lineage>
        <taxon>Eukaryota</taxon>
        <taxon>Viridiplantae</taxon>
        <taxon>Streptophyta</taxon>
        <taxon>Embryophyta</taxon>
        <taxon>Tracheophyta</taxon>
        <taxon>Spermatophyta</taxon>
        <taxon>Magnoliopsida</taxon>
        <taxon>eudicotyledons</taxon>
        <taxon>Gunneridae</taxon>
        <taxon>Pentapetalae</taxon>
        <taxon>rosids</taxon>
        <taxon>fabids</taxon>
        <taxon>Fabales</taxon>
        <taxon>Quillajaceae</taxon>
        <taxon>Quillaja</taxon>
    </lineage>
</organism>
<dbReference type="Pfam" id="PF12701">
    <property type="entry name" value="LSM14"/>
    <property type="match status" value="1"/>
</dbReference>
<evidence type="ECO:0000259" key="2">
    <source>
        <dbReference type="PROSITE" id="PS51512"/>
    </source>
</evidence>
<feature type="domain" description="DFDF" evidence="2">
    <location>
        <begin position="406"/>
        <end position="442"/>
    </location>
</feature>
<reference evidence="5" key="1">
    <citation type="journal article" date="2023" name="Science">
        <title>Elucidation of the pathway for biosynthesis of saponin adjuvants from the soapbark tree.</title>
        <authorList>
            <person name="Reed J."/>
            <person name="Orme A."/>
            <person name="El-Demerdash A."/>
            <person name="Owen C."/>
            <person name="Martin L.B.B."/>
            <person name="Misra R.C."/>
            <person name="Kikuchi S."/>
            <person name="Rejzek M."/>
            <person name="Martin A.C."/>
            <person name="Harkess A."/>
            <person name="Leebens-Mack J."/>
            <person name="Louveau T."/>
            <person name="Stephenson M.J."/>
            <person name="Osbourn A."/>
        </authorList>
    </citation>
    <scope>NUCLEOTIDE SEQUENCE</scope>
    <source>
        <strain evidence="5">S10</strain>
    </source>
</reference>
<dbReference type="EMBL" id="JARAOO010000010">
    <property type="protein sequence ID" value="KAJ7953295.1"/>
    <property type="molecule type" value="Genomic_DNA"/>
</dbReference>
<gene>
    <name evidence="5" type="ORF">O6P43_025019</name>
</gene>
<dbReference type="InterPro" id="IPR010920">
    <property type="entry name" value="LSM_dom_sf"/>
</dbReference>
<evidence type="ECO:0000259" key="4">
    <source>
        <dbReference type="PROSITE" id="PS52002"/>
    </source>
</evidence>
<dbReference type="InterPro" id="IPR025761">
    <property type="entry name" value="FFD_box"/>
</dbReference>
<protein>
    <submittedName>
        <fullName evidence="5">Decapping 5-like protein</fullName>
    </submittedName>
</protein>
<evidence type="ECO:0000259" key="3">
    <source>
        <dbReference type="PROSITE" id="PS51513"/>
    </source>
</evidence>
<evidence type="ECO:0000313" key="5">
    <source>
        <dbReference type="EMBL" id="KAJ7953295.1"/>
    </source>
</evidence>